<evidence type="ECO:0000313" key="4">
    <source>
        <dbReference type="EMBL" id="ACS89518.1"/>
    </source>
</evidence>
<proteinExistence type="predicted"/>
<dbReference type="Gene3D" id="3.10.580.10">
    <property type="entry name" value="CBS-domain"/>
    <property type="match status" value="1"/>
</dbReference>
<protein>
    <recommendedName>
        <fullName evidence="3">CBS domain-containing protein</fullName>
    </recommendedName>
</protein>
<dbReference type="Pfam" id="PF00571">
    <property type="entry name" value="CBS"/>
    <property type="match status" value="2"/>
</dbReference>
<dbReference type="PANTHER" id="PTHR43080">
    <property type="entry name" value="CBS DOMAIN-CONTAINING PROTEIN CBSX3, MITOCHONDRIAL"/>
    <property type="match status" value="1"/>
</dbReference>
<accession>C6A1M3</accession>
<feature type="domain" description="CBS" evidence="3">
    <location>
        <begin position="52"/>
        <end position="108"/>
    </location>
</feature>
<name>C6A1M3_THESM</name>
<organism evidence="4 5">
    <name type="scientific">Thermococcus sibiricus (strain DSM 12597 / MM 739)</name>
    <dbReference type="NCBI Taxonomy" id="604354"/>
    <lineage>
        <taxon>Archaea</taxon>
        <taxon>Methanobacteriati</taxon>
        <taxon>Methanobacteriota</taxon>
        <taxon>Thermococci</taxon>
        <taxon>Thermococcales</taxon>
        <taxon>Thermococcaceae</taxon>
        <taxon>Thermococcus</taxon>
    </lineage>
</organism>
<dbReference type="EMBL" id="CP001463">
    <property type="protein sequence ID" value="ACS89518.1"/>
    <property type="molecule type" value="Genomic_DNA"/>
</dbReference>
<dbReference type="PROSITE" id="PS51371">
    <property type="entry name" value="CBS"/>
    <property type="match status" value="2"/>
</dbReference>
<dbReference type="CDD" id="cd02205">
    <property type="entry name" value="CBS_pair_SF"/>
    <property type="match status" value="1"/>
</dbReference>
<dbReference type="eggNOG" id="arCOG00606">
    <property type="taxonomic scope" value="Archaea"/>
</dbReference>
<dbReference type="KEGG" id="tsi:TSIB_0452"/>
<dbReference type="InterPro" id="IPR046342">
    <property type="entry name" value="CBS_dom_sf"/>
</dbReference>
<keyword evidence="1 2" id="KW-0129">CBS domain</keyword>
<evidence type="ECO:0000256" key="1">
    <source>
        <dbReference type="ARBA" id="ARBA00023122"/>
    </source>
</evidence>
<dbReference type="AlphaFoldDB" id="C6A1M3"/>
<gene>
    <name evidence="4" type="ordered locus">TSIB_0452</name>
</gene>
<evidence type="ECO:0000259" key="3">
    <source>
        <dbReference type="PROSITE" id="PS51371"/>
    </source>
</evidence>
<dbReference type="PANTHER" id="PTHR43080:SF2">
    <property type="entry name" value="CBS DOMAIN-CONTAINING PROTEIN"/>
    <property type="match status" value="1"/>
</dbReference>
<evidence type="ECO:0000313" key="5">
    <source>
        <dbReference type="Proteomes" id="UP000009079"/>
    </source>
</evidence>
<keyword evidence="5" id="KW-1185">Reference proteome</keyword>
<sequence length="185" mass="21330">MEYLPPPNKPKNAKHKKMSIITGKKRHLMLQRKEELSHNIRYISKVPVKIVMDKDFLTVHPQDPLTHLIRKFTSEETSAIVVDDEGRLLGFITMKDLLQFFTTPKRYSVVGLGLLKKYTITRASMVEDIMVTKPITIHIEDNLGHAIKLMIETGKHHLPVIDDEKKVHGLLEVNDIIRLIRIVTL</sequence>
<dbReference type="STRING" id="604354.TSIB_0452"/>
<dbReference type="Gene3D" id="3.90.1280.20">
    <property type="match status" value="1"/>
</dbReference>
<dbReference type="InterPro" id="IPR051257">
    <property type="entry name" value="Diverse_CBS-Domain"/>
</dbReference>
<dbReference type="Proteomes" id="UP000009079">
    <property type="component" value="Chromosome"/>
</dbReference>
<feature type="domain" description="CBS" evidence="3">
    <location>
        <begin position="130"/>
        <end position="185"/>
    </location>
</feature>
<evidence type="ECO:0000256" key="2">
    <source>
        <dbReference type="PROSITE-ProRule" id="PRU00703"/>
    </source>
</evidence>
<dbReference type="InterPro" id="IPR000644">
    <property type="entry name" value="CBS_dom"/>
</dbReference>
<dbReference type="HOGENOM" id="CLU_040681_10_0_2"/>
<dbReference type="SMART" id="SM00116">
    <property type="entry name" value="CBS"/>
    <property type="match status" value="2"/>
</dbReference>
<reference evidence="4 5" key="1">
    <citation type="journal article" date="2009" name="Appl. Environ. Microbiol.">
        <title>Metabolic versatility and indigenous origin of the archaeon Thermococcus sibiricus, isolated from a siberian oil reservoir, as revealed by genome analysis.</title>
        <authorList>
            <person name="Mardanov A.V."/>
            <person name="Ravin N.V."/>
            <person name="Svetlitchnyi V.A."/>
            <person name="Beletsky A.V."/>
            <person name="Miroshnichenko M.L."/>
            <person name="Bonch-Osmolovskaya E.A."/>
            <person name="Skryabin K.G."/>
        </authorList>
    </citation>
    <scope>NUCLEOTIDE SEQUENCE [LARGE SCALE GENOMIC DNA]</scope>
    <source>
        <strain evidence="5">DSM 12597 / MM 739</strain>
    </source>
</reference>
<dbReference type="SUPFAM" id="SSF54631">
    <property type="entry name" value="CBS-domain pair"/>
    <property type="match status" value="1"/>
</dbReference>